<proteinExistence type="predicted"/>
<gene>
    <name evidence="1" type="ORF">HINF_LOCUS6538</name>
</gene>
<reference evidence="1 2" key="1">
    <citation type="submission" date="2024-07" db="EMBL/GenBank/DDBJ databases">
        <authorList>
            <person name="Akdeniz Z."/>
        </authorList>
    </citation>
    <scope>NUCLEOTIDE SEQUENCE [LARGE SCALE GENOMIC DNA]</scope>
</reference>
<organism evidence="1 2">
    <name type="scientific">Hexamita inflata</name>
    <dbReference type="NCBI Taxonomy" id="28002"/>
    <lineage>
        <taxon>Eukaryota</taxon>
        <taxon>Metamonada</taxon>
        <taxon>Diplomonadida</taxon>
        <taxon>Hexamitidae</taxon>
        <taxon>Hexamitinae</taxon>
        <taxon>Hexamita</taxon>
    </lineage>
</organism>
<keyword evidence="2" id="KW-1185">Reference proteome</keyword>
<accession>A0ABP1GX01</accession>
<protein>
    <submittedName>
        <fullName evidence="1">Hypothetical_protein</fullName>
    </submittedName>
</protein>
<sequence>MFKYRVTYDKIAVKYNDGEKQYTEKSLRLESTAYKEIQICGYNNDLGVKEYFRMPNVYNINRLFLDQCIVDLSALKGNFGTVCVDKCSIKGSLSFNLFADQFKIFFRGVLDINLSQLINGQIKKIDLNLYDINQELDLSGANKMYGRLGYLYFSSTSTLNLAKLEGYWDCVVISNCMFANSIKQNLFGAKMLQLFQTKWDIFQHISNGSIEVLELLYKSNFDFTILLQCTFAKAFSLNLSHLQIDLNQIHGIFRSLVFSHCSFQGSLSQNCTAEKLYVNGCKISSQQLSQFSCSFLELRIYETNSISELPQQLQKLNAHGVTLNIRNHKQYLRLTEIELEDSYINSLSIVNAPNIKLLKLIDGCKSSQSIQNLMNIIKRRENNNTTLVKLKKQLNLAIINTYSHQRKLDALKTEFNELIELDIGEITNGNE</sequence>
<dbReference type="EMBL" id="CAXDID020000013">
    <property type="protein sequence ID" value="CAL5981203.1"/>
    <property type="molecule type" value="Genomic_DNA"/>
</dbReference>
<evidence type="ECO:0000313" key="2">
    <source>
        <dbReference type="Proteomes" id="UP001642409"/>
    </source>
</evidence>
<name>A0ABP1GX01_9EUKA</name>
<comment type="caution">
    <text evidence="1">The sequence shown here is derived from an EMBL/GenBank/DDBJ whole genome shotgun (WGS) entry which is preliminary data.</text>
</comment>
<dbReference type="Proteomes" id="UP001642409">
    <property type="component" value="Unassembled WGS sequence"/>
</dbReference>
<evidence type="ECO:0000313" key="1">
    <source>
        <dbReference type="EMBL" id="CAL5981203.1"/>
    </source>
</evidence>